<reference evidence="1 2" key="1">
    <citation type="journal article" date="2021" name="BMC Genomics">
        <title>Datura genome reveals duplications of psychoactive alkaloid biosynthetic genes and high mutation rate following tissue culture.</title>
        <authorList>
            <person name="Rajewski A."/>
            <person name="Carter-House D."/>
            <person name="Stajich J."/>
            <person name="Litt A."/>
        </authorList>
    </citation>
    <scope>NUCLEOTIDE SEQUENCE [LARGE SCALE GENOMIC DNA]</scope>
    <source>
        <strain evidence="1">AR-01</strain>
    </source>
</reference>
<evidence type="ECO:0000313" key="1">
    <source>
        <dbReference type="EMBL" id="MCD9642237.1"/>
    </source>
</evidence>
<accession>A0ABS8V755</accession>
<sequence>MGIDPMTHKPKITNNLNVASASKYIANLSHMAEWESARLEAEARLIGTSSKHSNKIPLHNNNNHSISQQLPYYQLPCLNILKAWQRTTTKLPTINDISAILLNNPRNNNLESSIPSTLNSSENLFVNDIVPTTTTKVGVFRVFPEYTQNSANEQVLDNFMGSCSGDFEDNKFNWNYFSNNLVNSSIDPPVF</sequence>
<proteinExistence type="predicted"/>
<protein>
    <submittedName>
        <fullName evidence="1">Uncharacterized protein</fullName>
    </submittedName>
</protein>
<dbReference type="Proteomes" id="UP000823775">
    <property type="component" value="Unassembled WGS sequence"/>
</dbReference>
<dbReference type="EMBL" id="JACEIK010003563">
    <property type="protein sequence ID" value="MCD9642237.1"/>
    <property type="molecule type" value="Genomic_DNA"/>
</dbReference>
<comment type="caution">
    <text evidence="1">The sequence shown here is derived from an EMBL/GenBank/DDBJ whole genome shotgun (WGS) entry which is preliminary data.</text>
</comment>
<keyword evidence="2" id="KW-1185">Reference proteome</keyword>
<organism evidence="1 2">
    <name type="scientific">Datura stramonium</name>
    <name type="common">Jimsonweed</name>
    <name type="synonym">Common thornapple</name>
    <dbReference type="NCBI Taxonomy" id="4076"/>
    <lineage>
        <taxon>Eukaryota</taxon>
        <taxon>Viridiplantae</taxon>
        <taxon>Streptophyta</taxon>
        <taxon>Embryophyta</taxon>
        <taxon>Tracheophyta</taxon>
        <taxon>Spermatophyta</taxon>
        <taxon>Magnoliopsida</taxon>
        <taxon>eudicotyledons</taxon>
        <taxon>Gunneridae</taxon>
        <taxon>Pentapetalae</taxon>
        <taxon>asterids</taxon>
        <taxon>lamiids</taxon>
        <taxon>Solanales</taxon>
        <taxon>Solanaceae</taxon>
        <taxon>Solanoideae</taxon>
        <taxon>Datureae</taxon>
        <taxon>Datura</taxon>
    </lineage>
</organism>
<name>A0ABS8V755_DATST</name>
<gene>
    <name evidence="1" type="ORF">HAX54_028928</name>
</gene>
<evidence type="ECO:0000313" key="2">
    <source>
        <dbReference type="Proteomes" id="UP000823775"/>
    </source>
</evidence>